<comment type="catalytic activity">
    <reaction evidence="9">
        <text>3 propionate 3-nitronate + 3 O2 + H2O = 3 3-oxopropanoate + 2 nitrate + nitrite + H2O2 + 3 H(+)</text>
        <dbReference type="Rhea" id="RHEA:57332"/>
        <dbReference type="ChEBI" id="CHEBI:15377"/>
        <dbReference type="ChEBI" id="CHEBI:15378"/>
        <dbReference type="ChEBI" id="CHEBI:15379"/>
        <dbReference type="ChEBI" id="CHEBI:16240"/>
        <dbReference type="ChEBI" id="CHEBI:16301"/>
        <dbReference type="ChEBI" id="CHEBI:17632"/>
        <dbReference type="ChEBI" id="CHEBI:33190"/>
        <dbReference type="ChEBI" id="CHEBI:136067"/>
    </reaction>
</comment>
<dbReference type="CDD" id="cd04730">
    <property type="entry name" value="NPD_like"/>
    <property type="match status" value="1"/>
</dbReference>
<dbReference type="SUPFAM" id="SSF51412">
    <property type="entry name" value="Inosine monophosphate dehydrogenase (IMPDH)"/>
    <property type="match status" value="1"/>
</dbReference>
<keyword evidence="4" id="KW-0285">Flavoprotein</keyword>
<keyword evidence="7 10" id="KW-0503">Monooxygenase</keyword>
<evidence type="ECO:0000256" key="8">
    <source>
        <dbReference type="ARBA" id="ARBA00031155"/>
    </source>
</evidence>
<comment type="cofactor">
    <cofactor evidence="1">
        <name>FMN</name>
        <dbReference type="ChEBI" id="CHEBI:58210"/>
    </cofactor>
</comment>
<comment type="similarity">
    <text evidence="2">Belongs to the nitronate monooxygenase family. NMO class I subfamily.</text>
</comment>
<reference evidence="11" key="1">
    <citation type="journal article" date="2019" name="Int. J. Syst. Evol. Microbiol.">
        <title>The Global Catalogue of Microorganisms (GCM) 10K type strain sequencing project: providing services to taxonomists for standard genome sequencing and annotation.</title>
        <authorList>
            <consortium name="The Broad Institute Genomics Platform"/>
            <consortium name="The Broad Institute Genome Sequencing Center for Infectious Disease"/>
            <person name="Wu L."/>
            <person name="Ma J."/>
        </authorList>
    </citation>
    <scope>NUCLEOTIDE SEQUENCE [LARGE SCALE GENOMIC DNA]</scope>
    <source>
        <strain evidence="11">CGMCC 4.1622</strain>
    </source>
</reference>
<evidence type="ECO:0000256" key="7">
    <source>
        <dbReference type="ARBA" id="ARBA00023033"/>
    </source>
</evidence>
<keyword evidence="5" id="KW-0288">FMN</keyword>
<accession>A0ABW0V654</accession>
<organism evidence="10 11">
    <name type="scientific">Kitasatospora cinereorecta</name>
    <dbReference type="NCBI Taxonomy" id="285560"/>
    <lineage>
        <taxon>Bacteria</taxon>
        <taxon>Bacillati</taxon>
        <taxon>Actinomycetota</taxon>
        <taxon>Actinomycetes</taxon>
        <taxon>Kitasatosporales</taxon>
        <taxon>Streptomycetaceae</taxon>
        <taxon>Kitasatospora</taxon>
    </lineage>
</organism>
<dbReference type="PANTHER" id="PTHR42747:SF3">
    <property type="entry name" value="NITRONATE MONOOXYGENASE-RELATED"/>
    <property type="match status" value="1"/>
</dbReference>
<evidence type="ECO:0000313" key="11">
    <source>
        <dbReference type="Proteomes" id="UP001596066"/>
    </source>
</evidence>
<keyword evidence="3" id="KW-0216">Detoxification</keyword>
<sequence length="347" mass="36145">MSVDVTVPLVAAPMAGGASTPELVAAVGGAGALGFLAAGYRTAAATAEQIRRTRELTDRPFGMNLFVPGPPADPAVVAAYRERLRPEAERWGVELPERIPVDRDDWEAKLEVLVAEPVAYVSYTFGLPSRAEAEAVRAAGSRQLGTVTTPAEARAAAELGMDALVVQGPEAGGHRGTHRAEDLPGTLPLLELLAAVRAETDLPLIAAGGLADGTSIAAALRAGAVAIQLGTAYLRTDESGASEAHRRALLELGSTTVTRAFTGRPARGLRNDFIDRYEPYAPIGYPEVHHLTQPLRAAAAKRGDLAAMHLWAGTGHRLARTGPAAEVTLALWREAAAAGGGQSSAVR</sequence>
<dbReference type="RefSeq" id="WP_346145696.1">
    <property type="nucleotide sequence ID" value="NZ_BAAAUA010000023.1"/>
</dbReference>
<evidence type="ECO:0000256" key="3">
    <source>
        <dbReference type="ARBA" id="ARBA00022575"/>
    </source>
</evidence>
<evidence type="ECO:0000313" key="10">
    <source>
        <dbReference type="EMBL" id="MFC5641142.1"/>
    </source>
</evidence>
<proteinExistence type="inferred from homology"/>
<evidence type="ECO:0000256" key="1">
    <source>
        <dbReference type="ARBA" id="ARBA00001917"/>
    </source>
</evidence>
<comment type="caution">
    <text evidence="10">The sequence shown here is derived from an EMBL/GenBank/DDBJ whole genome shotgun (WGS) entry which is preliminary data.</text>
</comment>
<dbReference type="PANTHER" id="PTHR42747">
    <property type="entry name" value="NITRONATE MONOOXYGENASE-RELATED"/>
    <property type="match status" value="1"/>
</dbReference>
<keyword evidence="11" id="KW-1185">Reference proteome</keyword>
<dbReference type="Proteomes" id="UP001596066">
    <property type="component" value="Unassembled WGS sequence"/>
</dbReference>
<dbReference type="GO" id="GO:0004497">
    <property type="term" value="F:monooxygenase activity"/>
    <property type="evidence" value="ECO:0007669"/>
    <property type="project" value="UniProtKB-KW"/>
</dbReference>
<gene>
    <name evidence="10" type="ORF">ACFPZF_07190</name>
</gene>
<dbReference type="EMBL" id="JBHSOC010000009">
    <property type="protein sequence ID" value="MFC5641142.1"/>
    <property type="molecule type" value="Genomic_DNA"/>
</dbReference>
<dbReference type="InterPro" id="IPR004136">
    <property type="entry name" value="NMO"/>
</dbReference>
<evidence type="ECO:0000256" key="4">
    <source>
        <dbReference type="ARBA" id="ARBA00022630"/>
    </source>
</evidence>
<protein>
    <recommendedName>
        <fullName evidence="8">Propionate 3-nitronate monooxygenase</fullName>
    </recommendedName>
</protein>
<evidence type="ECO:0000256" key="9">
    <source>
        <dbReference type="ARBA" id="ARBA00049401"/>
    </source>
</evidence>
<evidence type="ECO:0000256" key="6">
    <source>
        <dbReference type="ARBA" id="ARBA00023002"/>
    </source>
</evidence>
<dbReference type="Gene3D" id="3.20.20.70">
    <property type="entry name" value="Aldolase class I"/>
    <property type="match status" value="1"/>
</dbReference>
<evidence type="ECO:0000256" key="5">
    <source>
        <dbReference type="ARBA" id="ARBA00022643"/>
    </source>
</evidence>
<dbReference type="Pfam" id="PF03060">
    <property type="entry name" value="NMO"/>
    <property type="match status" value="1"/>
</dbReference>
<evidence type="ECO:0000256" key="2">
    <source>
        <dbReference type="ARBA" id="ARBA00009881"/>
    </source>
</evidence>
<dbReference type="InterPro" id="IPR013785">
    <property type="entry name" value="Aldolase_TIM"/>
</dbReference>
<name>A0ABW0V654_9ACTN</name>
<keyword evidence="6" id="KW-0560">Oxidoreductase</keyword>